<reference evidence="3" key="1">
    <citation type="submission" date="2016-10" db="EMBL/GenBank/DDBJ databases">
        <authorList>
            <person name="Varghese N."/>
            <person name="Submissions S."/>
        </authorList>
    </citation>
    <scope>NUCLEOTIDE SEQUENCE [LARGE SCALE GENOMIC DNA]</scope>
    <source>
        <strain evidence="3">DSM 7165</strain>
    </source>
</reference>
<name>A0A1H6SJV2_9GAMM</name>
<feature type="transmembrane region" description="Helical" evidence="1">
    <location>
        <begin position="36"/>
        <end position="57"/>
    </location>
</feature>
<protein>
    <submittedName>
        <fullName evidence="2">Uncharacterized protein</fullName>
    </submittedName>
</protein>
<accession>A0A1H6SJV2</accession>
<gene>
    <name evidence="2" type="ORF">SAMN05421831_10634</name>
</gene>
<evidence type="ECO:0000313" key="2">
    <source>
        <dbReference type="EMBL" id="SEI63732.1"/>
    </source>
</evidence>
<evidence type="ECO:0000256" key="1">
    <source>
        <dbReference type="SAM" id="Phobius"/>
    </source>
</evidence>
<proteinExistence type="predicted"/>
<organism evidence="2 3">
    <name type="scientific">Allopseudospirillum japonicum</name>
    <dbReference type="NCBI Taxonomy" id="64971"/>
    <lineage>
        <taxon>Bacteria</taxon>
        <taxon>Pseudomonadati</taxon>
        <taxon>Pseudomonadota</taxon>
        <taxon>Gammaproteobacteria</taxon>
        <taxon>Oceanospirillales</taxon>
        <taxon>Oceanospirillaceae</taxon>
        <taxon>Allopseudospirillum</taxon>
    </lineage>
</organism>
<sequence>MMKILDSRVSDEIQALVFAVVSAALAGIFIMEPILVLPALVLGVLMSVSFSAWRYLVEPHFNSTQAA</sequence>
<keyword evidence="1" id="KW-1133">Transmembrane helix</keyword>
<dbReference type="Proteomes" id="UP000242999">
    <property type="component" value="Unassembled WGS sequence"/>
</dbReference>
<keyword evidence="1" id="KW-0472">Membrane</keyword>
<keyword evidence="3" id="KW-1185">Reference proteome</keyword>
<keyword evidence="1" id="KW-0812">Transmembrane</keyword>
<evidence type="ECO:0000313" key="3">
    <source>
        <dbReference type="Proteomes" id="UP000242999"/>
    </source>
</evidence>
<feature type="transmembrane region" description="Helical" evidence="1">
    <location>
        <begin position="12"/>
        <end position="30"/>
    </location>
</feature>
<dbReference type="AlphaFoldDB" id="A0A1H6SJV2"/>
<dbReference type="EMBL" id="FNYH01000006">
    <property type="protein sequence ID" value="SEI63732.1"/>
    <property type="molecule type" value="Genomic_DNA"/>
</dbReference>